<dbReference type="FunFam" id="3.40.50.1820:FF:000029">
    <property type="entry name" value="Acetylcholinesterase"/>
    <property type="match status" value="1"/>
</dbReference>
<evidence type="ECO:0000256" key="3">
    <source>
        <dbReference type="ARBA" id="ARBA00022801"/>
    </source>
</evidence>
<name>H9N1D1_NILLU</name>
<dbReference type="InterPro" id="IPR050654">
    <property type="entry name" value="AChE-related_enzymes"/>
</dbReference>
<evidence type="ECO:0000256" key="1">
    <source>
        <dbReference type="ARBA" id="ARBA00005964"/>
    </source>
</evidence>
<dbReference type="Gene3D" id="3.40.50.1820">
    <property type="entry name" value="alpha/beta hydrolase"/>
    <property type="match status" value="1"/>
</dbReference>
<evidence type="ECO:0000256" key="7">
    <source>
        <dbReference type="ARBA" id="ARBA00023180"/>
    </source>
</evidence>
<evidence type="ECO:0000256" key="2">
    <source>
        <dbReference type="ARBA" id="ARBA00022487"/>
    </source>
</evidence>
<evidence type="ECO:0000256" key="6">
    <source>
        <dbReference type="ARBA" id="ARBA00023157"/>
    </source>
</evidence>
<feature type="active site" description="Charge relay system" evidence="10">
    <location>
        <position position="515"/>
    </location>
</feature>
<sequence length="672" mass="75747">MTSKMDTKQASTEPWKTAVLGAMFTMMVLSGKIEGRSFSQERQHEEMKESSGHMHHSDPLIVETHSGHVRGISKTVLGREVHVFTGIPFAKPPIGPLRFRKPVPVDPWHGVLDATALPNSCYQERYEYFPGFEGEEMWNPNTNLSEDCLYLNIWVPHRLRIRHRANSEENKPRAKVPVLIWIYGGGYMSGTATLDVYDADMVAATSDVIVASMQYRVGAFGFLYLAQDLPRGSEEAPGNMGLWDQALAIRWLKDNIAAFGGDPELMTLFGESAGGGSVSIHLVSPITRGLARRGIMQSGTMNAPWSFMTAERATEIAKTLIDDCGCNSSLLTDAPSRVMSCMRSVEAKIISVQQWNSYSGILGLPSAPTIDGIFLPKHPLDLLKEGDFQDTEILIGSNQDEGTYFILYDFIDFFQKDGPSFLQRDKFLDIINTIFKNMTKIEREAIIFQYTDWEHVMDGYLNQKMIGDVVGDYFFICPTNHFAQAFAEHGKKVYYYFFTQRTSTSLWGEWMGVMHGDEIEYVFGHPLNMSLQFNARERDLSLRIMQAYSRFALTGKPVPDDVNWPIYSKDQPQYYIFNAETSGTGRGPRATACAFWNDFLPRLKARAEGELECETPSPAPTSMDDYNTPDEMTFNMTSSAMITAANQQNIMSPYNISRLLLFLLLQLLQSTI</sequence>
<dbReference type="PRINTS" id="PR00878">
    <property type="entry name" value="CHOLNESTRASE"/>
</dbReference>
<dbReference type="GO" id="GO:0043083">
    <property type="term" value="C:synaptic cleft"/>
    <property type="evidence" value="ECO:0007669"/>
    <property type="project" value="GOC"/>
</dbReference>
<dbReference type="ESTHER" id="nillu-ACHE2">
    <property type="family name" value="ACHE"/>
</dbReference>
<dbReference type="CDD" id="cd00312">
    <property type="entry name" value="Esterase_lipase"/>
    <property type="match status" value="1"/>
</dbReference>
<dbReference type="PANTHER" id="PTHR43918:SF13">
    <property type="entry name" value="ACETYLCHOLINESTERASE"/>
    <property type="match status" value="1"/>
</dbReference>
<gene>
    <name evidence="13" type="primary">AChE2</name>
</gene>
<evidence type="ECO:0000256" key="11">
    <source>
        <dbReference type="RuleBase" id="RU361235"/>
    </source>
</evidence>
<dbReference type="PROSITE" id="PS00122">
    <property type="entry name" value="CARBOXYLESTERASE_B_1"/>
    <property type="match status" value="1"/>
</dbReference>
<evidence type="ECO:0000256" key="5">
    <source>
        <dbReference type="ARBA" id="ARBA00023018"/>
    </source>
</evidence>
<dbReference type="InterPro" id="IPR001445">
    <property type="entry name" value="Acylcholinesterase_insect"/>
</dbReference>
<keyword evidence="2" id="KW-0719">Serine esterase</keyword>
<comment type="subcellular location">
    <subcellularLocation>
        <location evidence="8">Synapse</location>
    </subcellularLocation>
</comment>
<dbReference type="SUPFAM" id="SSF53474">
    <property type="entry name" value="alpha/beta-Hydrolases"/>
    <property type="match status" value="1"/>
</dbReference>
<accession>H9N1D1</accession>
<evidence type="ECO:0000256" key="8">
    <source>
        <dbReference type="ARBA" id="ARBA00034103"/>
    </source>
</evidence>
<dbReference type="InterPro" id="IPR002018">
    <property type="entry name" value="CarbesteraseB"/>
</dbReference>
<dbReference type="GO" id="GO:0003990">
    <property type="term" value="F:acetylcholinesterase activity"/>
    <property type="evidence" value="ECO:0007669"/>
    <property type="project" value="UniProtKB-EC"/>
</dbReference>
<dbReference type="AlphaFoldDB" id="H9N1D1"/>
<dbReference type="InterPro" id="IPR000997">
    <property type="entry name" value="Cholinesterase"/>
</dbReference>
<dbReference type="GO" id="GO:0001507">
    <property type="term" value="P:acetylcholine catabolic process in synaptic cleft"/>
    <property type="evidence" value="ECO:0007669"/>
    <property type="project" value="InterPro"/>
</dbReference>
<dbReference type="InterPro" id="IPR029058">
    <property type="entry name" value="AB_hydrolase_fold"/>
</dbReference>
<evidence type="ECO:0000313" key="13">
    <source>
        <dbReference type="EMBL" id="AFC61184.1"/>
    </source>
</evidence>
<evidence type="ECO:0000256" key="4">
    <source>
        <dbReference type="ARBA" id="ARBA00022867"/>
    </source>
</evidence>
<dbReference type="GO" id="GO:0005886">
    <property type="term" value="C:plasma membrane"/>
    <property type="evidence" value="ECO:0007669"/>
    <property type="project" value="TreeGrafter"/>
</dbReference>
<keyword evidence="4" id="KW-0531">Neurotransmitter degradation</keyword>
<evidence type="ECO:0000259" key="12">
    <source>
        <dbReference type="Pfam" id="PF00135"/>
    </source>
</evidence>
<feature type="domain" description="Carboxylesterase type B" evidence="12">
    <location>
        <begin position="60"/>
        <end position="596"/>
    </location>
</feature>
<protein>
    <recommendedName>
        <fullName evidence="11">Carboxylic ester hydrolase</fullName>
        <ecNumber evidence="11">3.1.1.-</ecNumber>
    </recommendedName>
</protein>
<keyword evidence="3 11" id="KW-0378">Hydrolase</keyword>
<keyword evidence="6" id="KW-1015">Disulfide bond</keyword>
<dbReference type="EMBL" id="JN688930">
    <property type="protein sequence ID" value="AFC61184.1"/>
    <property type="molecule type" value="mRNA"/>
</dbReference>
<organism evidence="13">
    <name type="scientific">Nilaparvata lugens</name>
    <name type="common">Brown planthopper</name>
    <dbReference type="NCBI Taxonomy" id="108931"/>
    <lineage>
        <taxon>Eukaryota</taxon>
        <taxon>Metazoa</taxon>
        <taxon>Ecdysozoa</taxon>
        <taxon>Arthropoda</taxon>
        <taxon>Hexapoda</taxon>
        <taxon>Insecta</taxon>
        <taxon>Pterygota</taxon>
        <taxon>Neoptera</taxon>
        <taxon>Paraneoptera</taxon>
        <taxon>Hemiptera</taxon>
        <taxon>Auchenorrhyncha</taxon>
        <taxon>Fulgoroidea</taxon>
        <taxon>Delphacidae</taxon>
        <taxon>Delphacinae</taxon>
        <taxon>Nilaparvata</taxon>
    </lineage>
</organism>
<comment type="catalytic activity">
    <reaction evidence="9">
        <text>acetylcholine + H2O = choline + acetate + H(+)</text>
        <dbReference type="Rhea" id="RHEA:17561"/>
        <dbReference type="ChEBI" id="CHEBI:15354"/>
        <dbReference type="ChEBI" id="CHEBI:15355"/>
        <dbReference type="ChEBI" id="CHEBI:15377"/>
        <dbReference type="ChEBI" id="CHEBI:15378"/>
        <dbReference type="ChEBI" id="CHEBI:30089"/>
        <dbReference type="EC" id="3.1.1.7"/>
    </reaction>
</comment>
<dbReference type="InterPro" id="IPR019819">
    <property type="entry name" value="Carboxylesterase_B_CS"/>
</dbReference>
<dbReference type="PRINTS" id="PR00880">
    <property type="entry name" value="ACHEINSECT"/>
</dbReference>
<comment type="similarity">
    <text evidence="1 11">Belongs to the type-B carboxylesterase/lipase family.</text>
</comment>
<dbReference type="PANTHER" id="PTHR43918">
    <property type="entry name" value="ACETYLCHOLINESTERASE"/>
    <property type="match status" value="1"/>
</dbReference>
<keyword evidence="5" id="KW-0770">Synapse</keyword>
<proteinExistence type="evidence at transcript level"/>
<dbReference type="Pfam" id="PF00135">
    <property type="entry name" value="COesterase"/>
    <property type="match status" value="1"/>
</dbReference>
<feature type="active site" description="Acyl-ester intermediate" evidence="10">
    <location>
        <position position="272"/>
    </location>
</feature>
<evidence type="ECO:0000256" key="9">
    <source>
        <dbReference type="ARBA" id="ARBA00048484"/>
    </source>
</evidence>
<reference evidence="13" key="1">
    <citation type="journal article" date="2012" name="Pestic. Biochem. Physiol.">
        <title>Molecular characterization of two acetylcholinesterase genes from the brown planthopper, Nilaparvata lugens (Hemiptera: Delphacidae).</title>
        <authorList>
            <person name="Li B.-L."/>
            <person name="Chen W."/>
            <person name="Liu L."/>
            <person name="Zhang X.-C."/>
            <person name="Bao Y.-Y."/>
            <person name="Cheng J.-A."/>
            <person name="Zhu Z.-R."/>
            <person name="Zhang C.-X."/>
        </authorList>
    </citation>
    <scope>NUCLEOTIDE SEQUENCE</scope>
</reference>
<dbReference type="OrthoDB" id="19653at2759"/>
<evidence type="ECO:0000256" key="10">
    <source>
        <dbReference type="PIRSR" id="PIRSR600997-1"/>
    </source>
</evidence>
<dbReference type="GO" id="GO:0019695">
    <property type="term" value="P:choline metabolic process"/>
    <property type="evidence" value="ECO:0007669"/>
    <property type="project" value="TreeGrafter"/>
</dbReference>
<dbReference type="GO" id="GO:0045202">
    <property type="term" value="C:synapse"/>
    <property type="evidence" value="ECO:0007669"/>
    <property type="project" value="UniProtKB-SubCell"/>
</dbReference>
<feature type="active site" description="Charge relay system" evidence="10">
    <location>
        <position position="401"/>
    </location>
</feature>
<keyword evidence="7" id="KW-0325">Glycoprotein</keyword>
<dbReference type="EC" id="3.1.1.-" evidence="11"/>
<dbReference type="GO" id="GO:0005615">
    <property type="term" value="C:extracellular space"/>
    <property type="evidence" value="ECO:0007669"/>
    <property type="project" value="TreeGrafter"/>
</dbReference>
<dbReference type="InterPro" id="IPR019826">
    <property type="entry name" value="Carboxylesterase_B_AS"/>
</dbReference>
<dbReference type="PROSITE" id="PS00941">
    <property type="entry name" value="CARBOXYLESTERASE_B_2"/>
    <property type="match status" value="1"/>
</dbReference>